<keyword evidence="11 12" id="KW-0350">Heme biosynthesis</keyword>
<comment type="function">
    <text evidence="3 12">Involved in coproporphyrin-dependent heme b biosynthesis. Catalyzes the oxidation of coproporphyrinogen III to coproporphyrin III.</text>
</comment>
<dbReference type="STRING" id="1737425.GCA_900049755_00012"/>
<evidence type="ECO:0000256" key="5">
    <source>
        <dbReference type="ARBA" id="ARBA00008310"/>
    </source>
</evidence>
<evidence type="ECO:0000256" key="10">
    <source>
        <dbReference type="ARBA" id="ARBA00023002"/>
    </source>
</evidence>
<evidence type="ECO:0000256" key="11">
    <source>
        <dbReference type="ARBA" id="ARBA00023133"/>
    </source>
</evidence>
<sequence length="473" mass="49361">MPTVAVIGGGVSGLTAARELRHRLGPEARIIVLEAYDRLGGKLKTVDFADGPVDMGAEAFLTRRTGLAELVHGLGLGGDLRVPSGLRSCFYVDGRLVPAPRRTVMGIPARGADVADVVGADAAAAVDAEATAEPLPWTPGDDVNVGGLVRSRYGREIVEKLVSPMLGGVYSSSADALGLRATVPALAETFDDLAGRGEAVRLSDAVSHLLALREDAARAATDRGEAPTPVFNSFARGYRELVRALAEDADADIRLNTQVESVSRWRGRFWLEPVGEVDAVVVATPAPTASVLLGTVAPGAAELLSTVQLASSAVVGMRFDTDNGLPETTGVLLGTDFATRATVHAKAFTFSSRKWPHLAGRGGAFVRASFGTLADSSMVEADDRTLIGYAVEDLRTVSGFTASPVETFVQRWWGGLPCLGENHLDHMDRVRADLDGVSGIALAGAVMRGVGVPACADSGRDAARKIVADLSGS</sequence>
<comment type="subcellular location">
    <subcellularLocation>
        <location evidence="12">Cytoplasm</location>
    </subcellularLocation>
</comment>
<dbReference type="NCBIfam" id="TIGR00562">
    <property type="entry name" value="proto_IX_ox"/>
    <property type="match status" value="1"/>
</dbReference>
<evidence type="ECO:0000256" key="6">
    <source>
        <dbReference type="ARBA" id="ARBA00012402"/>
    </source>
</evidence>
<evidence type="ECO:0000256" key="3">
    <source>
        <dbReference type="ARBA" id="ARBA00002185"/>
    </source>
</evidence>
<dbReference type="InterPro" id="IPR036188">
    <property type="entry name" value="FAD/NAD-bd_sf"/>
</dbReference>
<keyword evidence="12" id="KW-0963">Cytoplasm</keyword>
<dbReference type="PANTHER" id="PTHR42923:SF3">
    <property type="entry name" value="PROTOPORPHYRINOGEN OXIDASE"/>
    <property type="match status" value="1"/>
</dbReference>
<gene>
    <name evidence="14" type="primary">hemY</name>
    <name evidence="14" type="ORF">Csp1_12830</name>
</gene>
<dbReference type="GO" id="GO:0006783">
    <property type="term" value="P:heme biosynthetic process"/>
    <property type="evidence" value="ECO:0007669"/>
    <property type="project" value="UniProtKB-UniRule"/>
</dbReference>
<comment type="pathway">
    <text evidence="4 12">Porphyrin-containing compound metabolism; protoheme biosynthesis.</text>
</comment>
<dbReference type="KEGG" id="cpre:Csp1_12830"/>
<dbReference type="Pfam" id="PF01593">
    <property type="entry name" value="Amino_oxidase"/>
    <property type="match status" value="1"/>
</dbReference>
<dbReference type="EMBL" id="CP024988">
    <property type="protein sequence ID" value="AWT26083.1"/>
    <property type="molecule type" value="Genomic_DNA"/>
</dbReference>
<dbReference type="AlphaFoldDB" id="A0A2Z3YXC7"/>
<evidence type="ECO:0000313" key="15">
    <source>
        <dbReference type="Proteomes" id="UP000247696"/>
    </source>
</evidence>
<dbReference type="UniPathway" id="UPA00252"/>
<evidence type="ECO:0000256" key="9">
    <source>
        <dbReference type="ARBA" id="ARBA00022827"/>
    </source>
</evidence>
<dbReference type="SUPFAM" id="SSF54373">
    <property type="entry name" value="FAD-linked reductases, C-terminal domain"/>
    <property type="match status" value="1"/>
</dbReference>
<evidence type="ECO:0000259" key="13">
    <source>
        <dbReference type="Pfam" id="PF01593"/>
    </source>
</evidence>
<dbReference type="Gene3D" id="3.50.50.60">
    <property type="entry name" value="FAD/NAD(P)-binding domain"/>
    <property type="match status" value="1"/>
</dbReference>
<evidence type="ECO:0000256" key="1">
    <source>
        <dbReference type="ARBA" id="ARBA00001755"/>
    </source>
</evidence>
<organism evidence="14 15">
    <name type="scientific">Corynebacterium provencense</name>
    <dbReference type="NCBI Taxonomy" id="1737425"/>
    <lineage>
        <taxon>Bacteria</taxon>
        <taxon>Bacillati</taxon>
        <taxon>Actinomycetota</taxon>
        <taxon>Actinomycetes</taxon>
        <taxon>Mycobacteriales</taxon>
        <taxon>Corynebacteriaceae</taxon>
        <taxon>Corynebacterium</taxon>
    </lineage>
</organism>
<comment type="similarity">
    <text evidence="5 12">Belongs to the protoporphyrinogen/coproporphyrinogen oxidase family. Coproporphyrinogen III oxidase subfamily.</text>
</comment>
<dbReference type="EC" id="1.3.3.15" evidence="6 12"/>
<dbReference type="GO" id="GO:0005737">
    <property type="term" value="C:cytoplasm"/>
    <property type="evidence" value="ECO:0007669"/>
    <property type="project" value="UniProtKB-SubCell"/>
</dbReference>
<dbReference type="Proteomes" id="UP000247696">
    <property type="component" value="Chromosome"/>
</dbReference>
<keyword evidence="8 12" id="KW-0285">Flavoprotein</keyword>
<dbReference type="SUPFAM" id="SSF51905">
    <property type="entry name" value="FAD/NAD(P)-binding domain"/>
    <property type="match status" value="1"/>
</dbReference>
<name>A0A2Z3YXC7_9CORY</name>
<comment type="cofactor">
    <cofactor evidence="2 12">
        <name>FAD</name>
        <dbReference type="ChEBI" id="CHEBI:57692"/>
    </cofactor>
</comment>
<dbReference type="InterPro" id="IPR050464">
    <property type="entry name" value="Zeta_carotene_desat/Oxidored"/>
</dbReference>
<dbReference type="InterPro" id="IPR004572">
    <property type="entry name" value="Protoporphyrinogen_oxidase"/>
</dbReference>
<feature type="domain" description="Amine oxidase" evidence="13">
    <location>
        <begin position="11"/>
        <end position="466"/>
    </location>
</feature>
<evidence type="ECO:0000256" key="2">
    <source>
        <dbReference type="ARBA" id="ARBA00001974"/>
    </source>
</evidence>
<evidence type="ECO:0000256" key="7">
    <source>
        <dbReference type="ARBA" id="ARBA00019046"/>
    </source>
</evidence>
<dbReference type="PANTHER" id="PTHR42923">
    <property type="entry name" value="PROTOPORPHYRINOGEN OXIDASE"/>
    <property type="match status" value="1"/>
</dbReference>
<accession>A0A2Z3YXC7</accession>
<dbReference type="Gene3D" id="3.90.660.20">
    <property type="entry name" value="Protoporphyrinogen oxidase, mitochondrial, domain 2"/>
    <property type="match status" value="1"/>
</dbReference>
<dbReference type="Gene3D" id="1.10.3110.10">
    <property type="entry name" value="protoporphyrinogen ix oxidase, domain 3"/>
    <property type="match status" value="1"/>
</dbReference>
<keyword evidence="9 12" id="KW-0274">FAD</keyword>
<evidence type="ECO:0000256" key="12">
    <source>
        <dbReference type="RuleBase" id="RU364052"/>
    </source>
</evidence>
<keyword evidence="15" id="KW-1185">Reference proteome</keyword>
<comment type="catalytic activity">
    <reaction evidence="1">
        <text>coproporphyrinogen III + 3 O2 = coproporphyrin III + 3 H2O2</text>
        <dbReference type="Rhea" id="RHEA:43436"/>
        <dbReference type="ChEBI" id="CHEBI:15379"/>
        <dbReference type="ChEBI" id="CHEBI:16240"/>
        <dbReference type="ChEBI" id="CHEBI:57309"/>
        <dbReference type="ChEBI" id="CHEBI:131725"/>
        <dbReference type="EC" id="1.3.3.15"/>
    </reaction>
    <physiologicalReaction direction="left-to-right" evidence="1">
        <dbReference type="Rhea" id="RHEA:43437"/>
    </physiologicalReaction>
</comment>
<dbReference type="GO" id="GO:0004729">
    <property type="term" value="F:oxygen-dependent protoporphyrinogen oxidase activity"/>
    <property type="evidence" value="ECO:0007669"/>
    <property type="project" value="UniProtKB-UniRule"/>
</dbReference>
<evidence type="ECO:0000256" key="4">
    <source>
        <dbReference type="ARBA" id="ARBA00004744"/>
    </source>
</evidence>
<dbReference type="InterPro" id="IPR002937">
    <property type="entry name" value="Amino_oxidase"/>
</dbReference>
<dbReference type="OrthoDB" id="4496419at2"/>
<reference evidence="15" key="1">
    <citation type="submission" date="2017-11" db="EMBL/GenBank/DDBJ databases">
        <title>Otitis media/interna in a cat caused by the recently described species Corynebacterium provencense.</title>
        <authorList>
            <person name="Kittl S."/>
            <person name="Brodard I."/>
            <person name="Rychener L."/>
            <person name="Jores J."/>
            <person name="Roosje P."/>
            <person name="Gobeli Brawand S."/>
        </authorList>
    </citation>
    <scope>NUCLEOTIDE SEQUENCE [LARGE SCALE GENOMIC DNA]</scope>
    <source>
        <strain evidence="15">17KM38</strain>
    </source>
</reference>
<proteinExistence type="inferred from homology"/>
<evidence type="ECO:0000313" key="14">
    <source>
        <dbReference type="EMBL" id="AWT26083.1"/>
    </source>
</evidence>
<evidence type="ECO:0000256" key="8">
    <source>
        <dbReference type="ARBA" id="ARBA00022630"/>
    </source>
</evidence>
<keyword evidence="10 12" id="KW-0560">Oxidoreductase</keyword>
<protein>
    <recommendedName>
        <fullName evidence="7 12">Coproporphyrinogen III oxidase</fullName>
        <ecNumber evidence="6 12">1.3.3.15</ecNumber>
    </recommendedName>
</protein>